<accession>A0ABN3KN27</accession>
<reference evidence="1 2" key="1">
    <citation type="journal article" date="2019" name="Int. J. Syst. Evol. Microbiol.">
        <title>The Global Catalogue of Microorganisms (GCM) 10K type strain sequencing project: providing services to taxonomists for standard genome sequencing and annotation.</title>
        <authorList>
            <consortium name="The Broad Institute Genomics Platform"/>
            <consortium name="The Broad Institute Genome Sequencing Center for Infectious Disease"/>
            <person name="Wu L."/>
            <person name="Ma J."/>
        </authorList>
    </citation>
    <scope>NUCLEOTIDE SEQUENCE [LARGE SCALE GENOMIC DNA]</scope>
    <source>
        <strain evidence="1 2">JCM 6305</strain>
    </source>
</reference>
<evidence type="ECO:0000313" key="1">
    <source>
        <dbReference type="EMBL" id="GAA2463246.1"/>
    </source>
</evidence>
<sequence length="60" mass="6455">MATNTTATIFATAWPRGVIARYLTIAGKALRDPNLAVDVTGGDHHTRYRRNGCGHGSGTW</sequence>
<gene>
    <name evidence="1" type="ORF">GCM10010405_54630</name>
</gene>
<keyword evidence="2" id="KW-1185">Reference proteome</keyword>
<dbReference type="EMBL" id="BAAASZ010000042">
    <property type="protein sequence ID" value="GAA2463246.1"/>
    <property type="molecule type" value="Genomic_DNA"/>
</dbReference>
<protein>
    <submittedName>
        <fullName evidence="1">Uncharacterized protein</fullName>
    </submittedName>
</protein>
<evidence type="ECO:0000313" key="2">
    <source>
        <dbReference type="Proteomes" id="UP001501638"/>
    </source>
</evidence>
<dbReference type="Proteomes" id="UP001501638">
    <property type="component" value="Unassembled WGS sequence"/>
</dbReference>
<name>A0ABN3KN27_9ACTN</name>
<dbReference type="RefSeq" id="WP_344328257.1">
    <property type="nucleotide sequence ID" value="NZ_BAAASZ010000042.1"/>
</dbReference>
<comment type="caution">
    <text evidence="1">The sequence shown here is derived from an EMBL/GenBank/DDBJ whole genome shotgun (WGS) entry which is preliminary data.</text>
</comment>
<organism evidence="1 2">
    <name type="scientific">Streptomyces macrosporus</name>
    <dbReference type="NCBI Taxonomy" id="44032"/>
    <lineage>
        <taxon>Bacteria</taxon>
        <taxon>Bacillati</taxon>
        <taxon>Actinomycetota</taxon>
        <taxon>Actinomycetes</taxon>
        <taxon>Kitasatosporales</taxon>
        <taxon>Streptomycetaceae</taxon>
        <taxon>Streptomyces</taxon>
    </lineage>
</organism>
<proteinExistence type="predicted"/>